<dbReference type="Proteomes" id="UP001597297">
    <property type="component" value="Unassembled WGS sequence"/>
</dbReference>
<dbReference type="SUPFAM" id="SSF53474">
    <property type="entry name" value="alpha/beta-Hydrolases"/>
    <property type="match status" value="1"/>
</dbReference>
<keyword evidence="5" id="KW-1185">Reference proteome</keyword>
<accession>A0ABW5DZU0</accession>
<comment type="caution">
    <text evidence="4">The sequence shown here is derived from an EMBL/GenBank/DDBJ whole genome shotgun (WGS) entry which is preliminary data.</text>
</comment>
<evidence type="ECO:0000313" key="4">
    <source>
        <dbReference type="EMBL" id="MFD2275753.1"/>
    </source>
</evidence>
<dbReference type="GO" id="GO:0016787">
    <property type="term" value="F:hydrolase activity"/>
    <property type="evidence" value="ECO:0007669"/>
    <property type="project" value="UniProtKB-KW"/>
</dbReference>
<evidence type="ECO:0000259" key="3">
    <source>
        <dbReference type="Pfam" id="PF20434"/>
    </source>
</evidence>
<dbReference type="EMBL" id="JBHUJC010000012">
    <property type="protein sequence ID" value="MFD2275753.1"/>
    <property type="molecule type" value="Genomic_DNA"/>
</dbReference>
<reference evidence="5" key="1">
    <citation type="journal article" date="2019" name="Int. J. Syst. Evol. Microbiol.">
        <title>The Global Catalogue of Microorganisms (GCM) 10K type strain sequencing project: providing services to taxonomists for standard genome sequencing and annotation.</title>
        <authorList>
            <consortium name="The Broad Institute Genomics Platform"/>
            <consortium name="The Broad Institute Genome Sequencing Center for Infectious Disease"/>
            <person name="Wu L."/>
            <person name="Ma J."/>
        </authorList>
    </citation>
    <scope>NUCLEOTIDE SEQUENCE [LARGE SCALE GENOMIC DNA]</scope>
    <source>
        <strain evidence="5">JCM 16545</strain>
    </source>
</reference>
<evidence type="ECO:0000256" key="1">
    <source>
        <dbReference type="ARBA" id="ARBA00010515"/>
    </source>
</evidence>
<dbReference type="RefSeq" id="WP_377094282.1">
    <property type="nucleotide sequence ID" value="NZ_JBHSJM010000001.1"/>
</dbReference>
<dbReference type="PANTHER" id="PTHR48081">
    <property type="entry name" value="AB HYDROLASE SUPERFAMILY PROTEIN C4A8.06C"/>
    <property type="match status" value="1"/>
</dbReference>
<evidence type="ECO:0000256" key="2">
    <source>
        <dbReference type="ARBA" id="ARBA00022801"/>
    </source>
</evidence>
<evidence type="ECO:0000313" key="5">
    <source>
        <dbReference type="Proteomes" id="UP001597297"/>
    </source>
</evidence>
<name>A0ABW5DZU0_9BACT</name>
<organism evidence="4 5">
    <name type="scientific">Rubritalea spongiae</name>
    <dbReference type="NCBI Taxonomy" id="430797"/>
    <lineage>
        <taxon>Bacteria</taxon>
        <taxon>Pseudomonadati</taxon>
        <taxon>Verrucomicrobiota</taxon>
        <taxon>Verrucomicrobiia</taxon>
        <taxon>Verrucomicrobiales</taxon>
        <taxon>Rubritaleaceae</taxon>
        <taxon>Rubritalea</taxon>
    </lineage>
</organism>
<dbReference type="PANTHER" id="PTHR48081:SF30">
    <property type="entry name" value="ACETYL-HYDROLASE LIPR-RELATED"/>
    <property type="match status" value="1"/>
</dbReference>
<keyword evidence="2 4" id="KW-0378">Hydrolase</keyword>
<comment type="similarity">
    <text evidence="1">Belongs to the 'GDXG' lipolytic enzyme family.</text>
</comment>
<gene>
    <name evidence="4" type="ORF">ACFSQZ_04660</name>
</gene>
<dbReference type="InterPro" id="IPR049492">
    <property type="entry name" value="BD-FAE-like_dom"/>
</dbReference>
<sequence length="281" mass="31362">MDAKTSATPPIAIIRDKELLKDAETIVYKKSEQGELVLHCFYPEGHSKEDHRCAVILFHGGKWDQAMSTQFVPQALNFASSGAVAITVEYRVSSKHNSTPIDAIQDAQTAILWVRKNNRYLGVDPEKIIGGGSGSGAHIALCAAMHKKVEHDGFFSGTPNALILWSSIIDTTKRGTGYDLFPSKRDARRTSPTKHIRRKLPPMLFFHGKADPVTPVASVDKFCQRLRSKRNIARFVPFNRATHSFFNFNVNQQYFVQTLDNAEGFLIEQGFLTPEKTDVIG</sequence>
<feature type="domain" description="BD-FAE-like" evidence="3">
    <location>
        <begin position="48"/>
        <end position="225"/>
    </location>
</feature>
<dbReference type="Pfam" id="PF20434">
    <property type="entry name" value="BD-FAE"/>
    <property type="match status" value="1"/>
</dbReference>
<protein>
    <submittedName>
        <fullName evidence="4">Alpha/beta hydrolase</fullName>
    </submittedName>
</protein>
<dbReference type="InterPro" id="IPR029058">
    <property type="entry name" value="AB_hydrolase_fold"/>
</dbReference>
<proteinExistence type="inferred from homology"/>
<dbReference type="InterPro" id="IPR050300">
    <property type="entry name" value="GDXG_lipolytic_enzyme"/>
</dbReference>
<dbReference type="Gene3D" id="3.40.50.1820">
    <property type="entry name" value="alpha/beta hydrolase"/>
    <property type="match status" value="1"/>
</dbReference>